<dbReference type="SUPFAM" id="SSF51735">
    <property type="entry name" value="NAD(P)-binding Rossmann-fold domains"/>
    <property type="match status" value="1"/>
</dbReference>
<reference evidence="2 3" key="1">
    <citation type="submission" date="2018-11" db="EMBL/GenBank/DDBJ databases">
        <title>Trebonia kvetii gen.nov., sp.nov., a novel acidophilic actinobacterium, and proposal of the new actinobacterial family Treboniaceae fam. nov.</title>
        <authorList>
            <person name="Rapoport D."/>
            <person name="Sagova-Mareckova M."/>
            <person name="Sedlacek I."/>
            <person name="Provaznik J."/>
            <person name="Kralova S."/>
            <person name="Pavlinic D."/>
            <person name="Benes V."/>
            <person name="Kopecky J."/>
        </authorList>
    </citation>
    <scope>NUCLEOTIDE SEQUENCE [LARGE SCALE GENOMIC DNA]</scope>
    <source>
        <strain evidence="2 3">15Tr583</strain>
    </source>
</reference>
<dbReference type="Gene3D" id="3.90.180.10">
    <property type="entry name" value="Medium-chain alcohol dehydrogenases, catalytic domain"/>
    <property type="match status" value="1"/>
</dbReference>
<dbReference type="InterPro" id="IPR013154">
    <property type="entry name" value="ADH-like_N"/>
</dbReference>
<dbReference type="InterPro" id="IPR020843">
    <property type="entry name" value="ER"/>
</dbReference>
<dbReference type="PANTHER" id="PTHR44013">
    <property type="entry name" value="ZINC-TYPE ALCOHOL DEHYDROGENASE-LIKE PROTEIN C16A3.02C"/>
    <property type="match status" value="1"/>
</dbReference>
<comment type="caution">
    <text evidence="2">The sequence shown here is derived from an EMBL/GenBank/DDBJ whole genome shotgun (WGS) entry which is preliminary data.</text>
</comment>
<dbReference type="AlphaFoldDB" id="A0A6P2C7H9"/>
<evidence type="ECO:0000313" key="3">
    <source>
        <dbReference type="Proteomes" id="UP000460272"/>
    </source>
</evidence>
<evidence type="ECO:0000259" key="1">
    <source>
        <dbReference type="SMART" id="SM00829"/>
    </source>
</evidence>
<dbReference type="EMBL" id="RPFW01000001">
    <property type="protein sequence ID" value="TVZ07180.1"/>
    <property type="molecule type" value="Genomic_DNA"/>
</dbReference>
<dbReference type="Pfam" id="PF08240">
    <property type="entry name" value="ADH_N"/>
    <property type="match status" value="1"/>
</dbReference>
<accession>A0A6P2C7H9</accession>
<dbReference type="CDD" id="cd08267">
    <property type="entry name" value="MDR1"/>
    <property type="match status" value="1"/>
</dbReference>
<dbReference type="InterPro" id="IPR011032">
    <property type="entry name" value="GroES-like_sf"/>
</dbReference>
<feature type="domain" description="Enoyl reductase (ER)" evidence="1">
    <location>
        <begin position="10"/>
        <end position="323"/>
    </location>
</feature>
<dbReference type="PANTHER" id="PTHR44013:SF1">
    <property type="entry name" value="ZINC-TYPE ALCOHOL DEHYDROGENASE-LIKE PROTEIN C16A3.02C"/>
    <property type="match status" value="1"/>
</dbReference>
<dbReference type="RefSeq" id="WP_145851935.1">
    <property type="nucleotide sequence ID" value="NZ_RPFW01000001.1"/>
</dbReference>
<keyword evidence="3" id="KW-1185">Reference proteome</keyword>
<organism evidence="2 3">
    <name type="scientific">Trebonia kvetii</name>
    <dbReference type="NCBI Taxonomy" id="2480626"/>
    <lineage>
        <taxon>Bacteria</taxon>
        <taxon>Bacillati</taxon>
        <taxon>Actinomycetota</taxon>
        <taxon>Actinomycetes</taxon>
        <taxon>Streptosporangiales</taxon>
        <taxon>Treboniaceae</taxon>
        <taxon>Trebonia</taxon>
    </lineage>
</organism>
<evidence type="ECO:0000313" key="2">
    <source>
        <dbReference type="EMBL" id="TVZ07180.1"/>
    </source>
</evidence>
<dbReference type="OrthoDB" id="3727682at2"/>
<name>A0A6P2C7H9_9ACTN</name>
<proteinExistence type="predicted"/>
<dbReference type="Proteomes" id="UP000460272">
    <property type="component" value="Unassembled WGS sequence"/>
</dbReference>
<gene>
    <name evidence="2" type="ORF">EAS64_07720</name>
</gene>
<dbReference type="Pfam" id="PF13602">
    <property type="entry name" value="ADH_zinc_N_2"/>
    <property type="match status" value="1"/>
</dbReference>
<dbReference type="InterPro" id="IPR052733">
    <property type="entry name" value="Chloroplast_QOR"/>
</dbReference>
<dbReference type="InterPro" id="IPR036291">
    <property type="entry name" value="NAD(P)-bd_dom_sf"/>
</dbReference>
<dbReference type="GO" id="GO:0016491">
    <property type="term" value="F:oxidoreductase activity"/>
    <property type="evidence" value="ECO:0007669"/>
    <property type="project" value="InterPro"/>
</dbReference>
<dbReference type="SUPFAM" id="SSF50129">
    <property type="entry name" value="GroES-like"/>
    <property type="match status" value="1"/>
</dbReference>
<sequence length="325" mass="33946">MKAIVQDVYGSADVLKLREIGRPSPGDGEVLVQVRAASADPGVWHMMTGVPYLMRVIGFGFRRPKVSVRGLALSGVVIAAGPGATRFQPGDEVFGTCRTGSFAEYAVAREDRLAAKPATVTFEQAAALPVSALTALQAVRDQAKVQSGQRVLITGAGGGVGTFAVQLATARGASVTGVCGPAKADLVRSVGADSVIDYTRQEIDGDGNRYDVIIDISGSRPLSALRRALAPRGVLVLTGGDRYDRPVIAGMGRQLRAPFLSLFTGQRLRAFIARESATDYQALAQLAESGAITPVIDRTYALADAAEAIRQIAAGHATGKGIITI</sequence>
<dbReference type="Gene3D" id="3.40.50.720">
    <property type="entry name" value="NAD(P)-binding Rossmann-like Domain"/>
    <property type="match status" value="1"/>
</dbReference>
<protein>
    <submittedName>
        <fullName evidence="2">NAD(P)-dependent alcohol dehydrogenase</fullName>
    </submittedName>
</protein>
<dbReference type="SMART" id="SM00829">
    <property type="entry name" value="PKS_ER"/>
    <property type="match status" value="1"/>
</dbReference>